<proteinExistence type="predicted"/>
<evidence type="ECO:0000313" key="1">
    <source>
        <dbReference type="EMBL" id="EDP8234063.1"/>
    </source>
</evidence>
<gene>
    <name evidence="1" type="ORF">GSU20_03530</name>
</gene>
<dbReference type="Proteomes" id="UP000478805">
    <property type="component" value="Unassembled WGS sequence"/>
</dbReference>
<organism evidence="1 2">
    <name type="scientific">Campylobacter jejuni</name>
    <dbReference type="NCBI Taxonomy" id="197"/>
    <lineage>
        <taxon>Bacteria</taxon>
        <taxon>Pseudomonadati</taxon>
        <taxon>Campylobacterota</taxon>
        <taxon>Epsilonproteobacteria</taxon>
        <taxon>Campylobacterales</taxon>
        <taxon>Campylobacteraceae</taxon>
        <taxon>Campylobacter</taxon>
    </lineage>
</organism>
<evidence type="ECO:0000313" key="2">
    <source>
        <dbReference type="Proteomes" id="UP000478805"/>
    </source>
</evidence>
<accession>A0A9P2CUQ0</accession>
<reference evidence="1 2" key="1">
    <citation type="submission" date="2020-01" db="EMBL/GenBank/DDBJ databases">
        <authorList>
            <consortium name="PulseNet: The National Subtyping Network for Foodborne Disease Surveillance"/>
            <person name="Tarr C.L."/>
            <person name="Trees E."/>
            <person name="Katz L.S."/>
            <person name="Carleton-Romer H.A."/>
            <person name="Stroika S."/>
            <person name="Kucerova Z."/>
            <person name="Roache K.F."/>
            <person name="Sabol A.L."/>
            <person name="Besser J."/>
            <person name="Gerner-Smidt P."/>
        </authorList>
    </citation>
    <scope>NUCLEOTIDE SEQUENCE [LARGE SCALE GENOMIC DNA]</scope>
    <source>
        <strain evidence="1 2">PNUSAC014094</strain>
    </source>
</reference>
<dbReference type="AlphaFoldDB" id="A0A9P2CUQ0"/>
<protein>
    <submittedName>
        <fullName evidence="1">Uncharacterized protein</fullName>
    </submittedName>
</protein>
<comment type="caution">
    <text evidence="1">The sequence shown here is derived from an EMBL/GenBank/DDBJ whole genome shotgun (WGS) entry which is preliminary data.</text>
</comment>
<dbReference type="RefSeq" id="WP_215470264.1">
    <property type="nucleotide sequence ID" value="NZ_CATQGO010000015.1"/>
</dbReference>
<sequence>MVNFNSHYPNINYPNNALSIKKDENNEYAYAKKDEPKSEEDIYWEDFVQKYFGEMLSEEYANKYGYNGSPDVKEVENSLYKRYMEDKLSKDEIKILNKFGTDYLTEGEDLSALMRRKVDLLKTLTSMNEFEKIWGAERAQREKQFFNELGKPLTQEDIDRFLANKNNQKEDKKTFKPIQAESKNKETYKDDNAKNELLKKLLENKFGKSEELELLFGMKFSDDDAGEFNKFLSLNTSAKIIDIKA</sequence>
<name>A0A9P2CUQ0_CAMJU</name>
<dbReference type="EMBL" id="AANOVI010000003">
    <property type="protein sequence ID" value="EDP8234063.1"/>
    <property type="molecule type" value="Genomic_DNA"/>
</dbReference>